<organism evidence="2 3">
    <name type="scientific">Tribonema minus</name>
    <dbReference type="NCBI Taxonomy" id="303371"/>
    <lineage>
        <taxon>Eukaryota</taxon>
        <taxon>Sar</taxon>
        <taxon>Stramenopiles</taxon>
        <taxon>Ochrophyta</taxon>
        <taxon>PX clade</taxon>
        <taxon>Xanthophyceae</taxon>
        <taxon>Tribonematales</taxon>
        <taxon>Tribonemataceae</taxon>
        <taxon>Tribonema</taxon>
    </lineage>
</organism>
<dbReference type="AlphaFoldDB" id="A0A835ZDC9"/>
<evidence type="ECO:0000313" key="2">
    <source>
        <dbReference type="EMBL" id="KAG5191008.1"/>
    </source>
</evidence>
<reference evidence="2" key="1">
    <citation type="submission" date="2021-02" db="EMBL/GenBank/DDBJ databases">
        <title>First Annotated Genome of the Yellow-green Alga Tribonema minus.</title>
        <authorList>
            <person name="Mahan K.M."/>
        </authorList>
    </citation>
    <scope>NUCLEOTIDE SEQUENCE</scope>
    <source>
        <strain evidence="2">UTEX B ZZ1240</strain>
    </source>
</reference>
<feature type="region of interest" description="Disordered" evidence="1">
    <location>
        <begin position="1"/>
        <end position="21"/>
    </location>
</feature>
<proteinExistence type="predicted"/>
<dbReference type="EMBL" id="JAFCMP010000024">
    <property type="protein sequence ID" value="KAG5191008.1"/>
    <property type="molecule type" value="Genomic_DNA"/>
</dbReference>
<name>A0A835ZDC9_9STRA</name>
<protein>
    <submittedName>
        <fullName evidence="2">Uncharacterized protein</fullName>
    </submittedName>
</protein>
<keyword evidence="3" id="KW-1185">Reference proteome</keyword>
<comment type="caution">
    <text evidence="2">The sequence shown here is derived from an EMBL/GenBank/DDBJ whole genome shotgun (WGS) entry which is preliminary data.</text>
</comment>
<evidence type="ECO:0000313" key="3">
    <source>
        <dbReference type="Proteomes" id="UP000664859"/>
    </source>
</evidence>
<evidence type="ECO:0000256" key="1">
    <source>
        <dbReference type="SAM" id="MobiDB-lite"/>
    </source>
</evidence>
<accession>A0A835ZDC9</accession>
<dbReference type="Proteomes" id="UP000664859">
    <property type="component" value="Unassembled WGS sequence"/>
</dbReference>
<feature type="compositionally biased region" description="Polar residues" evidence="1">
    <location>
        <begin position="1"/>
        <end position="19"/>
    </location>
</feature>
<sequence length="289" mass="31855">MTGAGSSAPQAQQSRTLSAFTAHAHKQQEAQDIDLTRPLQWYLQRCPSTAVLTALKEAGEACNLAFTSYSFQAAFLQQVLLHPVAVAYPPGDTFTRTVLERYLAAIESDGDGSVHDELMEQMVEVLGQRRTEGPSRTFKWRRGSSFRPLAQPSNQTSLAVVMMKRHTLVSTQCQLRRLQALGHPGLPWTSSMIYFNCSTSIMRRRRRDNEPRVVTNLRHNVELNAAALRCPVAVARLSWEDPDLDALGDDVGAVIDSRPLNAKHRRNGHPVALVATASAAAPQSATAMR</sequence>
<gene>
    <name evidence="2" type="ORF">JKP88DRAFT_261870</name>
</gene>